<evidence type="ECO:0000256" key="5">
    <source>
        <dbReference type="ARBA" id="ARBA00022694"/>
    </source>
</evidence>
<dbReference type="PANTHER" id="PTHR43453:SF1">
    <property type="entry name" value="TRNA_RRNA METHYLTRANSFERASE SPOU TYPE DOMAIN-CONTAINING PROTEIN"/>
    <property type="match status" value="1"/>
</dbReference>
<keyword evidence="5 7" id="KW-0819">tRNA processing</keyword>
<evidence type="ECO:0000259" key="8">
    <source>
        <dbReference type="Pfam" id="PF00588"/>
    </source>
</evidence>
<dbReference type="InterPro" id="IPR033671">
    <property type="entry name" value="TrmH"/>
</dbReference>
<evidence type="ECO:0000313" key="10">
    <source>
        <dbReference type="EMBL" id="RCU51009.1"/>
    </source>
</evidence>
<dbReference type="InterPro" id="IPR029028">
    <property type="entry name" value="Alpha/beta_knot_MTases"/>
</dbReference>
<evidence type="ECO:0000256" key="6">
    <source>
        <dbReference type="ARBA" id="ARBA00022884"/>
    </source>
</evidence>
<organism evidence="10 11">
    <name type="scientific">Corallincola holothuriorum</name>
    <dbReference type="NCBI Taxonomy" id="2282215"/>
    <lineage>
        <taxon>Bacteria</taxon>
        <taxon>Pseudomonadati</taxon>
        <taxon>Pseudomonadota</taxon>
        <taxon>Gammaproteobacteria</taxon>
        <taxon>Alteromonadales</taxon>
        <taxon>Psychromonadaceae</taxon>
        <taxon>Corallincola</taxon>
    </lineage>
</organism>
<comment type="catalytic activity">
    <reaction evidence="7">
        <text>guanosine(18) in tRNA + S-adenosyl-L-methionine = 2'-O-methylguanosine(18) in tRNA + S-adenosyl-L-homocysteine + H(+)</text>
        <dbReference type="Rhea" id="RHEA:20077"/>
        <dbReference type="Rhea" id="RHEA-COMP:10190"/>
        <dbReference type="Rhea" id="RHEA-COMP:10192"/>
        <dbReference type="ChEBI" id="CHEBI:15378"/>
        <dbReference type="ChEBI" id="CHEBI:57856"/>
        <dbReference type="ChEBI" id="CHEBI:59789"/>
        <dbReference type="ChEBI" id="CHEBI:74269"/>
        <dbReference type="ChEBI" id="CHEBI:74445"/>
        <dbReference type="EC" id="2.1.1.34"/>
    </reaction>
</comment>
<feature type="binding site" evidence="7">
    <location>
        <position position="148"/>
    </location>
    <ligand>
        <name>S-adenosyl-L-methionine</name>
        <dbReference type="ChEBI" id="CHEBI:59789"/>
    </ligand>
</feature>
<dbReference type="RefSeq" id="WP_114337605.1">
    <property type="nucleotide sequence ID" value="NZ_QPID01000003.1"/>
</dbReference>
<comment type="caution">
    <text evidence="7">Lacks conserved residue(s) required for the propagation of feature annotation.</text>
</comment>
<dbReference type="Pfam" id="PF12105">
    <property type="entry name" value="SpoU_methylas_C"/>
    <property type="match status" value="1"/>
</dbReference>
<feature type="domain" description="RNA methyltransferase SpoU/TrmH type C-terminal" evidence="9">
    <location>
        <begin position="163"/>
        <end position="216"/>
    </location>
</feature>
<dbReference type="OrthoDB" id="9794400at2"/>
<dbReference type="InterPro" id="IPR001537">
    <property type="entry name" value="SpoU_MeTrfase"/>
</dbReference>
<accession>A0A368NNH2</accession>
<proteinExistence type="inferred from homology"/>
<protein>
    <recommendedName>
        <fullName evidence="7">tRNA (guanosine(18)-2'-O)-methyltransferase</fullName>
        <ecNumber evidence="7">2.1.1.34</ecNumber>
    </recommendedName>
    <alternativeName>
        <fullName evidence="7">tRNA [Gm18] methyltransferase</fullName>
    </alternativeName>
</protein>
<sequence>MSHSRFSRISALLDRRQPDLTVVMDEVHKPMNMAAIIRSCDAVGIPKVHAIWPEKSMRISGNTASGSQQWVDVAVYQDAESCLSKLKSEGMQLVVTHLNAAAVDFREVDYTRPTAILVGHEKFGASETALACADQTIVIPMLGAVQSLNVSAATAVVLYEAQRQREMAGMYQQPKPLDSRVRHRMLFESCHPIFAKLCKKKGLPYAELDDDGEIIATDDWWQQMRTKSNG</sequence>
<dbReference type="SUPFAM" id="SSF75217">
    <property type="entry name" value="alpha/beta knot"/>
    <property type="match status" value="1"/>
</dbReference>
<evidence type="ECO:0000259" key="9">
    <source>
        <dbReference type="Pfam" id="PF12105"/>
    </source>
</evidence>
<dbReference type="Pfam" id="PF00588">
    <property type="entry name" value="SpoU_methylase"/>
    <property type="match status" value="1"/>
</dbReference>
<dbReference type="GO" id="GO:0141100">
    <property type="term" value="F:tRNA (guanine(18)-2'-O)-methyltransferase activity"/>
    <property type="evidence" value="ECO:0007669"/>
    <property type="project" value="UniProtKB-UniRule"/>
</dbReference>
<dbReference type="InterPro" id="IPR029026">
    <property type="entry name" value="tRNA_m1G_MTases_N"/>
</dbReference>
<evidence type="ECO:0000256" key="3">
    <source>
        <dbReference type="ARBA" id="ARBA00022679"/>
    </source>
</evidence>
<keyword evidence="3 7" id="KW-0808">Transferase</keyword>
<dbReference type="InterPro" id="IPR022724">
    <property type="entry name" value="rRNA_MeTrfase_SpoU_C"/>
</dbReference>
<reference evidence="10 11" key="1">
    <citation type="submission" date="2018-07" db="EMBL/GenBank/DDBJ databases">
        <title>Corallincola holothuriorum sp. nov., a new facultative anaerobe isolated from sea cucumber Apostichopus japonicus.</title>
        <authorList>
            <person name="Xia H."/>
        </authorList>
    </citation>
    <scope>NUCLEOTIDE SEQUENCE [LARGE SCALE GENOMIC DNA]</scope>
    <source>
        <strain evidence="10 11">C4</strain>
    </source>
</reference>
<keyword evidence="11" id="KW-1185">Reference proteome</keyword>
<dbReference type="CDD" id="cd18092">
    <property type="entry name" value="SpoU-like_TrmH"/>
    <property type="match status" value="1"/>
</dbReference>
<dbReference type="NCBIfam" id="NF008295">
    <property type="entry name" value="PRK11081.1"/>
    <property type="match status" value="1"/>
</dbReference>
<dbReference type="EMBL" id="QPID01000003">
    <property type="protein sequence ID" value="RCU51009.1"/>
    <property type="molecule type" value="Genomic_DNA"/>
</dbReference>
<dbReference type="HAMAP" id="MF_02060">
    <property type="entry name" value="tRNA_methyltr_TrmH"/>
    <property type="match status" value="1"/>
</dbReference>
<evidence type="ECO:0000256" key="7">
    <source>
        <dbReference type="HAMAP-Rule" id="MF_02060"/>
    </source>
</evidence>
<gene>
    <name evidence="7" type="primary">trmH</name>
    <name evidence="10" type="ORF">DU002_06715</name>
</gene>
<dbReference type="Proteomes" id="UP000252558">
    <property type="component" value="Unassembled WGS sequence"/>
</dbReference>
<comment type="caution">
    <text evidence="10">The sequence shown here is derived from an EMBL/GenBank/DDBJ whole genome shotgun (WGS) entry which is preliminary data.</text>
</comment>
<dbReference type="AlphaFoldDB" id="A0A368NNH2"/>
<name>A0A368NNH2_9GAMM</name>
<evidence type="ECO:0000256" key="4">
    <source>
        <dbReference type="ARBA" id="ARBA00022691"/>
    </source>
</evidence>
<dbReference type="GO" id="GO:0000049">
    <property type="term" value="F:tRNA binding"/>
    <property type="evidence" value="ECO:0007669"/>
    <property type="project" value="UniProtKB-UniRule"/>
</dbReference>
<comment type="similarity">
    <text evidence="7">Belongs to the class IV-like SAM-binding methyltransferase superfamily. RNA methyltransferase TrmH family.</text>
</comment>
<feature type="binding site" evidence="7">
    <location>
        <position position="139"/>
    </location>
    <ligand>
        <name>S-adenosyl-L-methionine</name>
        <dbReference type="ChEBI" id="CHEBI:59789"/>
    </ligand>
</feature>
<dbReference type="GO" id="GO:0002938">
    <property type="term" value="P:tRNA guanine ribose methylation"/>
    <property type="evidence" value="ECO:0007669"/>
    <property type="project" value="UniProtKB-UniRule"/>
</dbReference>
<keyword evidence="2 7" id="KW-0489">Methyltransferase</keyword>
<evidence type="ECO:0000256" key="2">
    <source>
        <dbReference type="ARBA" id="ARBA00022603"/>
    </source>
</evidence>
<comment type="function">
    <text evidence="7">Catalyzes the 2'-O methylation of guanosine at position 18 in tRNA.</text>
</comment>
<keyword evidence="4 7" id="KW-0949">S-adenosyl-L-methionine</keyword>
<feature type="domain" description="tRNA/rRNA methyltransferase SpoU type" evidence="8">
    <location>
        <begin position="20"/>
        <end position="159"/>
    </location>
</feature>
<evidence type="ECO:0000256" key="1">
    <source>
        <dbReference type="ARBA" id="ARBA00022555"/>
    </source>
</evidence>
<keyword evidence="6 7" id="KW-0694">RNA-binding</keyword>
<dbReference type="PANTHER" id="PTHR43453">
    <property type="entry name" value="RRNA METHYLASE-LIKE"/>
    <property type="match status" value="1"/>
</dbReference>
<keyword evidence="1 7" id="KW-0820">tRNA-binding</keyword>
<feature type="binding site" evidence="7">
    <location>
        <position position="96"/>
    </location>
    <ligand>
        <name>S-adenosyl-L-methionine</name>
        <dbReference type="ChEBI" id="CHEBI:59789"/>
    </ligand>
</feature>
<evidence type="ECO:0000313" key="11">
    <source>
        <dbReference type="Proteomes" id="UP000252558"/>
    </source>
</evidence>
<dbReference type="EC" id="2.1.1.34" evidence="7"/>
<dbReference type="Gene3D" id="3.40.1280.10">
    <property type="match status" value="1"/>
</dbReference>